<name>K5WR31_PHACS</name>
<dbReference type="KEGG" id="pco:PHACADRAFT_261421"/>
<accession>K5WR31</accession>
<dbReference type="HOGENOM" id="CLU_1704873_0_0_1"/>
<dbReference type="AlphaFoldDB" id="K5WR31"/>
<evidence type="ECO:0000256" key="1">
    <source>
        <dbReference type="SAM" id="MobiDB-lite"/>
    </source>
</evidence>
<reference evidence="2 3" key="1">
    <citation type="journal article" date="2012" name="BMC Genomics">
        <title>Comparative genomics of the white-rot fungi, Phanerochaete carnosa and P. chrysosporium, to elucidate the genetic basis of the distinct wood types they colonize.</title>
        <authorList>
            <person name="Suzuki H."/>
            <person name="MacDonald J."/>
            <person name="Syed K."/>
            <person name="Salamov A."/>
            <person name="Hori C."/>
            <person name="Aerts A."/>
            <person name="Henrissat B."/>
            <person name="Wiebenga A."/>
            <person name="vanKuyk P.A."/>
            <person name="Barry K."/>
            <person name="Lindquist E."/>
            <person name="LaButti K."/>
            <person name="Lapidus A."/>
            <person name="Lucas S."/>
            <person name="Coutinho P."/>
            <person name="Gong Y."/>
            <person name="Samejima M."/>
            <person name="Mahadevan R."/>
            <person name="Abou-Zaid M."/>
            <person name="de Vries R.P."/>
            <person name="Igarashi K."/>
            <person name="Yadav J.S."/>
            <person name="Grigoriev I.V."/>
            <person name="Master E.R."/>
        </authorList>
    </citation>
    <scope>NUCLEOTIDE SEQUENCE [LARGE SCALE GENOMIC DNA]</scope>
    <source>
        <strain evidence="2 3">HHB-10118-sp</strain>
    </source>
</reference>
<evidence type="ECO:0000313" key="2">
    <source>
        <dbReference type="EMBL" id="EKM52792.1"/>
    </source>
</evidence>
<organism evidence="2 3">
    <name type="scientific">Phanerochaete carnosa (strain HHB-10118-sp)</name>
    <name type="common">White-rot fungus</name>
    <name type="synonym">Peniophora carnosa</name>
    <dbReference type="NCBI Taxonomy" id="650164"/>
    <lineage>
        <taxon>Eukaryota</taxon>
        <taxon>Fungi</taxon>
        <taxon>Dikarya</taxon>
        <taxon>Basidiomycota</taxon>
        <taxon>Agaricomycotina</taxon>
        <taxon>Agaricomycetes</taxon>
        <taxon>Polyporales</taxon>
        <taxon>Phanerochaetaceae</taxon>
        <taxon>Phanerochaete</taxon>
    </lineage>
</organism>
<dbReference type="Proteomes" id="UP000008370">
    <property type="component" value="Unassembled WGS sequence"/>
</dbReference>
<keyword evidence="3" id="KW-1185">Reference proteome</keyword>
<sequence>MGQAFLDLRMPPLPPLPPPLPLLPPPYNPAAAAAFAHVHPNAALAHPPMPVLAPPALPARLRRRHRHGAAPAPVPVAAPPPPALPVMPPPPPPQLLAHDPRRNPRRNAALAAEDMVRLAAGAGVLDAVVLGEGIHRPHRADKARGRPIRVERHR</sequence>
<proteinExistence type="predicted"/>
<dbReference type="RefSeq" id="XP_007399124.1">
    <property type="nucleotide sequence ID" value="XM_007399062.1"/>
</dbReference>
<feature type="compositionally biased region" description="Pro residues" evidence="1">
    <location>
        <begin position="72"/>
        <end position="94"/>
    </location>
</feature>
<evidence type="ECO:0000313" key="3">
    <source>
        <dbReference type="Proteomes" id="UP000008370"/>
    </source>
</evidence>
<protein>
    <submittedName>
        <fullName evidence="2">Uncharacterized protein</fullName>
    </submittedName>
</protein>
<dbReference type="EMBL" id="JH930475">
    <property type="protein sequence ID" value="EKM52792.1"/>
    <property type="molecule type" value="Genomic_DNA"/>
</dbReference>
<dbReference type="InParanoid" id="K5WR31"/>
<feature type="region of interest" description="Disordered" evidence="1">
    <location>
        <begin position="65"/>
        <end position="108"/>
    </location>
</feature>
<dbReference type="GeneID" id="18917982"/>
<gene>
    <name evidence="2" type="ORF">PHACADRAFT_261421</name>
</gene>